<comment type="caution">
    <text evidence="2">The sequence shown here is derived from an EMBL/GenBank/DDBJ whole genome shotgun (WGS) entry which is preliminary data.</text>
</comment>
<evidence type="ECO:0000313" key="3">
    <source>
        <dbReference type="EMBL" id="KRT59738.1"/>
    </source>
</evidence>
<sequence length="99" mass="10756">MKQPPAKNRVPPTDPATGVNVDQQTETDQLDNLLELQRRILESITSGLESVTILNQLCQLIETIVPHSLASVMLLNPESGLLRVASSPIFPAPGTALFR</sequence>
<protein>
    <recommendedName>
        <fullName evidence="6">GAF domain-containing protein</fullName>
    </recommendedName>
</protein>
<dbReference type="STRING" id="54398.Ga0074115_12623"/>
<evidence type="ECO:0000256" key="1">
    <source>
        <dbReference type="SAM" id="MobiDB-lite"/>
    </source>
</evidence>
<proteinExistence type="predicted"/>
<dbReference type="Proteomes" id="UP000051276">
    <property type="component" value="Unassembled WGS sequence"/>
</dbReference>
<reference evidence="4 5" key="1">
    <citation type="submission" date="2015-11" db="EMBL/GenBank/DDBJ databases">
        <title>The genome of Candidatus Endoriftia persephone in Ridgeia piscesae and population structure of the North Eastern Pacific vestimentiferan symbionts.</title>
        <authorList>
            <person name="Perez M."/>
            <person name="Juniper K.S."/>
        </authorList>
    </citation>
    <scope>NUCLEOTIDE SEQUENCE [LARGE SCALE GENOMIC DNA]</scope>
    <source>
        <strain evidence="3">Ind10</strain>
        <strain evidence="2">Ind11</strain>
    </source>
</reference>
<dbReference type="EMBL" id="LDXT01000071">
    <property type="protein sequence ID" value="KRT55874.1"/>
    <property type="molecule type" value="Genomic_DNA"/>
</dbReference>
<dbReference type="Proteomes" id="UP000051634">
    <property type="component" value="Unassembled WGS sequence"/>
</dbReference>
<name>A0A0T5YZ18_9GAMM</name>
<keyword evidence="5" id="KW-1185">Reference proteome</keyword>
<dbReference type="EMBL" id="LMXI01000097">
    <property type="protein sequence ID" value="KRT59738.1"/>
    <property type="molecule type" value="Genomic_DNA"/>
</dbReference>
<gene>
    <name evidence="2" type="ORF">Ga0074115_12623</name>
    <name evidence="3" type="ORF">Ga0076813_15976</name>
</gene>
<evidence type="ECO:0000313" key="5">
    <source>
        <dbReference type="Proteomes" id="UP000051634"/>
    </source>
</evidence>
<dbReference type="AlphaFoldDB" id="A0A0T5YZ18"/>
<accession>A0A0T5YZ18</accession>
<evidence type="ECO:0000313" key="4">
    <source>
        <dbReference type="Proteomes" id="UP000051276"/>
    </source>
</evidence>
<organism evidence="2 5">
    <name type="scientific">endosymbiont of Ridgeia piscesae</name>
    <dbReference type="NCBI Taxonomy" id="54398"/>
    <lineage>
        <taxon>Bacteria</taxon>
        <taxon>Pseudomonadati</taxon>
        <taxon>Pseudomonadota</taxon>
        <taxon>Gammaproteobacteria</taxon>
        <taxon>sulfur-oxidizing symbionts</taxon>
    </lineage>
</organism>
<evidence type="ECO:0000313" key="2">
    <source>
        <dbReference type="EMBL" id="KRT55874.1"/>
    </source>
</evidence>
<feature type="region of interest" description="Disordered" evidence="1">
    <location>
        <begin position="1"/>
        <end position="25"/>
    </location>
</feature>
<evidence type="ECO:0008006" key="6">
    <source>
        <dbReference type="Google" id="ProtNLM"/>
    </source>
</evidence>
<dbReference type="RefSeq" id="WP_232433085.1">
    <property type="nucleotide sequence ID" value="NZ_KQ556918.1"/>
</dbReference>
<dbReference type="SUPFAM" id="SSF55781">
    <property type="entry name" value="GAF domain-like"/>
    <property type="match status" value="1"/>
</dbReference>